<gene>
    <name evidence="1" type="ORF">MGR_3130</name>
</gene>
<dbReference type="EMBL" id="CU459003">
    <property type="protein sequence ID" value="CAM76776.1"/>
    <property type="molecule type" value="Genomic_DNA"/>
</dbReference>
<organism evidence="1">
    <name type="scientific">Magnetospirillum gryphiswaldense</name>
    <dbReference type="NCBI Taxonomy" id="55518"/>
    <lineage>
        <taxon>Bacteria</taxon>
        <taxon>Pseudomonadati</taxon>
        <taxon>Pseudomonadota</taxon>
        <taxon>Alphaproteobacteria</taxon>
        <taxon>Rhodospirillales</taxon>
        <taxon>Rhodospirillaceae</taxon>
        <taxon>Magnetospirillum</taxon>
    </lineage>
</organism>
<proteinExistence type="predicted"/>
<accession>A4U1L9</accession>
<reference evidence="1" key="1">
    <citation type="journal article" date="2007" name="J. Bacteriol.">
        <title>Comparative genome analysis of four magnetotactic bacteria reveals a complex set of group-specific genes implicated in magnetosome biomineralization and function.</title>
        <authorList>
            <person name="Richter M."/>
            <person name="Kube M."/>
            <person name="Bazylinski D.A."/>
            <person name="Lombardot T."/>
            <person name="Gloeckner F.O."/>
            <person name="Reinhardt R."/>
            <person name="Schueler D."/>
        </authorList>
    </citation>
    <scope>NUCLEOTIDE SEQUENCE</scope>
    <source>
        <strain evidence="1">MSR-1</strain>
    </source>
</reference>
<sequence length="232" mass="25519">MTELMFQVAMRTMMPRWWMTGLAVVGLVLAWGPARAQSCPPMPKPTYGLQLDHGSPVYRNDRSRAEVSRLAGPGLPGHSQQGLTHSETEFSLTITVNAAVLESGRTCVALGEARGVWRLSKLEVDIVREHPPGTCPHAVIRAHEDQHVAMAQRMFIRHAGTIRARLGQLVAQSRPSITALAPAQATQVLRDQLMEGLKTTLAAFERDLARANAAIDTPQNYKAETAKCPRWE</sequence>
<name>A4U1L9_9PROT</name>
<protein>
    <submittedName>
        <fullName evidence="1">Uncharacterized protein</fullName>
    </submittedName>
</protein>
<dbReference type="AlphaFoldDB" id="A4U1L9"/>
<evidence type="ECO:0000313" key="1">
    <source>
        <dbReference type="EMBL" id="CAM76776.1"/>
    </source>
</evidence>